<gene>
    <name evidence="2" type="ORF">Nepgr_029159</name>
</gene>
<feature type="chain" id="PRO_5042248726" evidence="1">
    <location>
        <begin position="25"/>
        <end position="168"/>
    </location>
</feature>
<evidence type="ECO:0000256" key="1">
    <source>
        <dbReference type="SAM" id="SignalP"/>
    </source>
</evidence>
<dbReference type="EMBL" id="BSYO01000032">
    <property type="protein sequence ID" value="GMH27316.1"/>
    <property type="molecule type" value="Genomic_DNA"/>
</dbReference>
<sequence>MRCWEGSFQLLFALLFLIICCCQATSLPSSQPLPLLSLRIKPNQTSSSCPYTVVISTSCSSISYTRDRISLSFGDADGNQVYVPRLDDPSTHTFERCSADTFQVNGPCTYEVCYVYLLRRGYDGWKPGSVQIYGPYTSAVTFYYDTFLPNNVWFGFNYCNGASSSPIM</sequence>
<dbReference type="InterPro" id="IPR036392">
    <property type="entry name" value="PLAT/LH2_dom_sf"/>
</dbReference>
<dbReference type="SUPFAM" id="SSF49723">
    <property type="entry name" value="Lipase/lipooxygenase domain (PLAT/LH2 domain)"/>
    <property type="match status" value="1"/>
</dbReference>
<dbReference type="PANTHER" id="PTHR31718">
    <property type="entry name" value="PLAT DOMAIN-CONTAINING PROTEIN"/>
    <property type="match status" value="1"/>
</dbReference>
<protein>
    <submittedName>
        <fullName evidence="2">Uncharacterized protein</fullName>
    </submittedName>
</protein>
<evidence type="ECO:0000313" key="3">
    <source>
        <dbReference type="Proteomes" id="UP001279734"/>
    </source>
</evidence>
<comment type="caution">
    <text evidence="2">The sequence shown here is derived from an EMBL/GenBank/DDBJ whole genome shotgun (WGS) entry which is preliminary data.</text>
</comment>
<dbReference type="PANTHER" id="PTHR31718:SF31">
    <property type="entry name" value="OS01G0172800 PROTEIN"/>
    <property type="match status" value="1"/>
</dbReference>
<feature type="signal peptide" evidence="1">
    <location>
        <begin position="1"/>
        <end position="24"/>
    </location>
</feature>
<proteinExistence type="predicted"/>
<name>A0AAD3Y5A0_NEPGR</name>
<dbReference type="AlphaFoldDB" id="A0AAD3Y5A0"/>
<dbReference type="CDD" id="cd00113">
    <property type="entry name" value="PLAT"/>
    <property type="match status" value="1"/>
</dbReference>
<dbReference type="Proteomes" id="UP001279734">
    <property type="component" value="Unassembled WGS sequence"/>
</dbReference>
<dbReference type="Pfam" id="PF06232">
    <property type="entry name" value="ATS3"/>
    <property type="match status" value="1"/>
</dbReference>
<dbReference type="InterPro" id="IPR010417">
    <property type="entry name" value="Embryo-specific_ATS3"/>
</dbReference>
<keyword evidence="1" id="KW-0732">Signal</keyword>
<dbReference type="Gene3D" id="2.60.60.20">
    <property type="entry name" value="PLAT/LH2 domain"/>
    <property type="match status" value="1"/>
</dbReference>
<reference evidence="2" key="1">
    <citation type="submission" date="2023-05" db="EMBL/GenBank/DDBJ databases">
        <title>Nepenthes gracilis genome sequencing.</title>
        <authorList>
            <person name="Fukushima K."/>
        </authorList>
    </citation>
    <scope>NUCLEOTIDE SEQUENCE</scope>
    <source>
        <strain evidence="2">SING2019-196</strain>
    </source>
</reference>
<organism evidence="2 3">
    <name type="scientific">Nepenthes gracilis</name>
    <name type="common">Slender pitcher plant</name>
    <dbReference type="NCBI Taxonomy" id="150966"/>
    <lineage>
        <taxon>Eukaryota</taxon>
        <taxon>Viridiplantae</taxon>
        <taxon>Streptophyta</taxon>
        <taxon>Embryophyta</taxon>
        <taxon>Tracheophyta</taxon>
        <taxon>Spermatophyta</taxon>
        <taxon>Magnoliopsida</taxon>
        <taxon>eudicotyledons</taxon>
        <taxon>Gunneridae</taxon>
        <taxon>Pentapetalae</taxon>
        <taxon>Caryophyllales</taxon>
        <taxon>Nepenthaceae</taxon>
        <taxon>Nepenthes</taxon>
    </lineage>
</organism>
<accession>A0AAD3Y5A0</accession>
<keyword evidence="3" id="KW-1185">Reference proteome</keyword>
<evidence type="ECO:0000313" key="2">
    <source>
        <dbReference type="EMBL" id="GMH27316.1"/>
    </source>
</evidence>